<dbReference type="GO" id="GO:0097367">
    <property type="term" value="F:carbohydrate derivative binding"/>
    <property type="evidence" value="ECO:0007669"/>
    <property type="project" value="InterPro"/>
</dbReference>
<dbReference type="Gene3D" id="1.10.10.10">
    <property type="entry name" value="Winged helix-like DNA-binding domain superfamily/Winged helix DNA-binding domain"/>
    <property type="match status" value="1"/>
</dbReference>
<dbReference type="GO" id="GO:0003700">
    <property type="term" value="F:DNA-binding transcription factor activity"/>
    <property type="evidence" value="ECO:0007669"/>
    <property type="project" value="InterPro"/>
</dbReference>
<dbReference type="GO" id="GO:1901135">
    <property type="term" value="P:carbohydrate derivative metabolic process"/>
    <property type="evidence" value="ECO:0007669"/>
    <property type="project" value="InterPro"/>
</dbReference>
<evidence type="ECO:0000256" key="1">
    <source>
        <dbReference type="ARBA" id="ARBA00023015"/>
    </source>
</evidence>
<keyword evidence="3" id="KW-0804">Transcription</keyword>
<dbReference type="SUPFAM" id="SSF53697">
    <property type="entry name" value="SIS domain"/>
    <property type="match status" value="1"/>
</dbReference>
<dbReference type="InterPro" id="IPR046348">
    <property type="entry name" value="SIS_dom_sf"/>
</dbReference>
<dbReference type="PANTHER" id="PTHR30514:SF20">
    <property type="entry name" value="TRANSCRIPTIONAL REGULATOR"/>
    <property type="match status" value="1"/>
</dbReference>
<keyword evidence="1" id="KW-0805">Transcription regulation</keyword>
<evidence type="ECO:0000313" key="9">
    <source>
        <dbReference type="Proteomes" id="UP000278036"/>
    </source>
</evidence>
<dbReference type="CDD" id="cd05013">
    <property type="entry name" value="SIS_RpiR"/>
    <property type="match status" value="1"/>
</dbReference>
<evidence type="ECO:0000313" key="8">
    <source>
        <dbReference type="Proteomes" id="UP000274097"/>
    </source>
</evidence>
<proteinExistence type="predicted"/>
<sequence>MTSEPVREFKALREELARRHAGLPRRLKQVARFALDHPDEMALGTVAEVARSAEVQPSTLVRFAQSFGYGGFSDMQQVFRTRLRDRWPDYRERLETLRATATATGGPAMLLDGFVDASIASLSRLRETVGEEELEAAANILAQSETLYLLGQRRAFAVVSYLAYALGKLGIRAVLLDNAGGMLAEQAALVQAGDALLVVSFTPYTPSTVDVAGAISHRGVPVVAITDSTFSPLVPLAKAWLEVAEADNGAFRSLAASFAAVLTLAVLAAEKRGG</sequence>
<accession>A0A3A9JMM6</accession>
<dbReference type="EMBL" id="RAQU01000006">
    <property type="protein sequence ID" value="RKK06013.1"/>
    <property type="molecule type" value="Genomic_DNA"/>
</dbReference>
<dbReference type="RefSeq" id="WP_120636492.1">
    <property type="nucleotide sequence ID" value="NZ_RAQU01000006.1"/>
</dbReference>
<organism evidence="6 9">
    <name type="scientific">Teichococcus wenyumeiae</name>
    <dbReference type="NCBI Taxonomy" id="2478470"/>
    <lineage>
        <taxon>Bacteria</taxon>
        <taxon>Pseudomonadati</taxon>
        <taxon>Pseudomonadota</taxon>
        <taxon>Alphaproteobacteria</taxon>
        <taxon>Acetobacterales</taxon>
        <taxon>Roseomonadaceae</taxon>
        <taxon>Roseomonas</taxon>
    </lineage>
</organism>
<dbReference type="AlphaFoldDB" id="A0A3A9JMM6"/>
<dbReference type="Proteomes" id="UP000278036">
    <property type="component" value="Unassembled WGS sequence"/>
</dbReference>
<dbReference type="GO" id="GO:0003677">
    <property type="term" value="F:DNA binding"/>
    <property type="evidence" value="ECO:0007669"/>
    <property type="project" value="UniProtKB-KW"/>
</dbReference>
<evidence type="ECO:0000313" key="7">
    <source>
        <dbReference type="EMBL" id="RMI19530.1"/>
    </source>
</evidence>
<evidence type="ECO:0000256" key="3">
    <source>
        <dbReference type="ARBA" id="ARBA00023163"/>
    </source>
</evidence>
<evidence type="ECO:0000259" key="4">
    <source>
        <dbReference type="PROSITE" id="PS51071"/>
    </source>
</evidence>
<feature type="domain" description="SIS" evidence="5">
    <location>
        <begin position="137"/>
        <end position="274"/>
    </location>
</feature>
<evidence type="ECO:0000313" key="6">
    <source>
        <dbReference type="EMBL" id="RKK06013.1"/>
    </source>
</evidence>
<dbReference type="FunCoup" id="A0A3A9JMM6">
    <property type="interactions" value="145"/>
</dbReference>
<dbReference type="EMBL" id="RFLX01000018">
    <property type="protein sequence ID" value="RMI19530.1"/>
    <property type="molecule type" value="Genomic_DNA"/>
</dbReference>
<dbReference type="OrthoDB" id="9814005at2"/>
<dbReference type="SUPFAM" id="SSF46689">
    <property type="entry name" value="Homeodomain-like"/>
    <property type="match status" value="1"/>
</dbReference>
<dbReference type="Proteomes" id="UP000274097">
    <property type="component" value="Unassembled WGS sequence"/>
</dbReference>
<reference evidence="6 9" key="1">
    <citation type="submission" date="2018-09" db="EMBL/GenBank/DDBJ databases">
        <title>Roseomonas sp. nov., isolated from feces of Tibetan antelopes in the Qinghai-Tibet plateau, China.</title>
        <authorList>
            <person name="Tian Z."/>
        </authorList>
    </citation>
    <scope>NUCLEOTIDE SEQUENCE [LARGE SCALE GENOMIC DNA]</scope>
    <source>
        <strain evidence="7 8">Z23</strain>
        <strain evidence="6 9">Z24</strain>
    </source>
</reference>
<name>A0A3A9JMM6_9PROT</name>
<protein>
    <submittedName>
        <fullName evidence="6">MurR/RpiR family transcriptional regulator</fullName>
    </submittedName>
    <submittedName>
        <fullName evidence="7">SIS domain-containing protein</fullName>
    </submittedName>
</protein>
<evidence type="ECO:0000256" key="2">
    <source>
        <dbReference type="ARBA" id="ARBA00023125"/>
    </source>
</evidence>
<keyword evidence="8" id="KW-1185">Reference proteome</keyword>
<dbReference type="InterPro" id="IPR047640">
    <property type="entry name" value="RpiR-like"/>
</dbReference>
<dbReference type="InterPro" id="IPR035472">
    <property type="entry name" value="RpiR-like_SIS"/>
</dbReference>
<dbReference type="InterPro" id="IPR001347">
    <property type="entry name" value="SIS_dom"/>
</dbReference>
<dbReference type="InParanoid" id="A0A3A9JMM6"/>
<dbReference type="PROSITE" id="PS51464">
    <property type="entry name" value="SIS"/>
    <property type="match status" value="1"/>
</dbReference>
<evidence type="ECO:0000259" key="5">
    <source>
        <dbReference type="PROSITE" id="PS51464"/>
    </source>
</evidence>
<dbReference type="Pfam" id="PF01418">
    <property type="entry name" value="HTH_6"/>
    <property type="match status" value="1"/>
</dbReference>
<gene>
    <name evidence="6" type="ORF">D6Z83_01125</name>
    <name evidence="7" type="ORF">EBE87_19655</name>
</gene>
<keyword evidence="2" id="KW-0238">DNA-binding</keyword>
<feature type="domain" description="HTH rpiR-type" evidence="4">
    <location>
        <begin position="10"/>
        <end position="86"/>
    </location>
</feature>
<dbReference type="PROSITE" id="PS51071">
    <property type="entry name" value="HTH_RPIR"/>
    <property type="match status" value="1"/>
</dbReference>
<comment type="caution">
    <text evidence="6">The sequence shown here is derived from an EMBL/GenBank/DDBJ whole genome shotgun (WGS) entry which is preliminary data.</text>
</comment>
<dbReference type="Pfam" id="PF01380">
    <property type="entry name" value="SIS"/>
    <property type="match status" value="1"/>
</dbReference>
<dbReference type="InterPro" id="IPR036388">
    <property type="entry name" value="WH-like_DNA-bd_sf"/>
</dbReference>
<dbReference type="Gene3D" id="3.40.50.10490">
    <property type="entry name" value="Glucose-6-phosphate isomerase like protein, domain 1"/>
    <property type="match status" value="1"/>
</dbReference>
<dbReference type="InterPro" id="IPR009057">
    <property type="entry name" value="Homeodomain-like_sf"/>
</dbReference>
<dbReference type="InterPro" id="IPR000281">
    <property type="entry name" value="HTH_RpiR"/>
</dbReference>
<dbReference type="PANTHER" id="PTHR30514">
    <property type="entry name" value="GLUCOKINASE"/>
    <property type="match status" value="1"/>
</dbReference>